<reference evidence="1" key="1">
    <citation type="journal article" date="2024" name="NPJ Biofilms Microbiomes">
        <title>Decoding the RNA viromes in shrew lungs along the eastern coast of China.</title>
        <authorList>
            <person name="Zhang J.T."/>
            <person name="Hu Z.Y."/>
            <person name="Tang F."/>
            <person name="Liu Y.T."/>
            <person name="Tan W.L."/>
            <person name="Ma X.F."/>
            <person name="Zhang Y.F."/>
            <person name="Si G.Q."/>
            <person name="Zhang L."/>
            <person name="Zhang M.Q."/>
            <person name="Peng C."/>
            <person name="Fu B.K."/>
            <person name="Fang L.Q."/>
            <person name="Zhang X.A."/>
            <person name="Liu W."/>
        </authorList>
    </citation>
    <scope>NUCLEOTIDE SEQUENCE</scope>
    <source>
        <strain evidence="1">Lisp_2</strain>
    </source>
</reference>
<dbReference type="EMBL" id="PP272508">
    <property type="protein sequence ID" value="WZI33185.1"/>
    <property type="molecule type" value="Viral_cRNA"/>
</dbReference>
<organism evidence="1">
    <name type="scientific">Crocidura lasiura lispivirus 2</name>
    <dbReference type="NCBI Taxonomy" id="3139472"/>
    <lineage>
        <taxon>Viruses</taxon>
        <taxon>Riboviria</taxon>
        <taxon>Orthornavirae</taxon>
        <taxon>Negarnaviricota</taxon>
        <taxon>Haploviricotina</taxon>
        <taxon>Monjiviricetes</taxon>
        <taxon>Mononegavirales</taxon>
        <taxon>Lispiviridae</taxon>
    </lineage>
</organism>
<proteinExistence type="predicted"/>
<sequence>MSSGTVYPGSMDYVRSKKFIVLEFTVLGSKSGLMYPMRVLIGKTRRPVTEDIVMKTIRSSSLQLVDEWYLHLQMVEVHNSYRPLIPARHTCSVSQKTGIPIVELISDHLTIGSIKPVFVDQCPPGLQ</sequence>
<accession>A0AB38ZJP5</accession>
<name>A0AB38ZJP5_9MONO</name>
<protein>
    <submittedName>
        <fullName evidence="1">Uncharacterized protein</fullName>
    </submittedName>
</protein>
<reference evidence="1" key="2">
    <citation type="submission" date="2024-01" db="EMBL/GenBank/DDBJ databases">
        <authorList>
            <person name="Zhang X.-A."/>
            <person name="Zhang J.-T."/>
            <person name="Hu Z.-Y."/>
            <person name="Liu W."/>
        </authorList>
    </citation>
    <scope>NUCLEOTIDE SEQUENCE</scope>
    <source>
        <strain evidence="1">Lisp_2</strain>
    </source>
</reference>
<evidence type="ECO:0000313" key="1">
    <source>
        <dbReference type="EMBL" id="WZI33185.1"/>
    </source>
</evidence>